<organism evidence="2 3">
    <name type="scientific">Jeotgalibacillus haloalkalitolerans</name>
    <dbReference type="NCBI Taxonomy" id="3104292"/>
    <lineage>
        <taxon>Bacteria</taxon>
        <taxon>Bacillati</taxon>
        <taxon>Bacillota</taxon>
        <taxon>Bacilli</taxon>
        <taxon>Bacillales</taxon>
        <taxon>Caryophanaceae</taxon>
        <taxon>Jeotgalibacillus</taxon>
    </lineage>
</organism>
<evidence type="ECO:0000256" key="1">
    <source>
        <dbReference type="SAM" id="Phobius"/>
    </source>
</evidence>
<proteinExistence type="predicted"/>
<dbReference type="RefSeq" id="WP_322419689.1">
    <property type="nucleotide sequence ID" value="NZ_JAXQNN010000001.1"/>
</dbReference>
<reference evidence="2 3" key="1">
    <citation type="submission" date="2023-12" db="EMBL/GenBank/DDBJ databases">
        <title>Jeotgalibacillus haloalkaliphilus sp. nov., a novel salt-tolerant bacteria, isolated from the estuary of the Fenhe River into the Yellow River.</title>
        <authorList>
            <person name="Li Y."/>
        </authorList>
    </citation>
    <scope>NUCLEOTIDE SEQUENCE [LARGE SCALE GENOMIC DNA]</scope>
    <source>
        <strain evidence="2 3">HH7-29</strain>
    </source>
</reference>
<name>A0ABU5KHB5_9BACL</name>
<evidence type="ECO:0008006" key="4">
    <source>
        <dbReference type="Google" id="ProtNLM"/>
    </source>
</evidence>
<accession>A0ABU5KHB5</accession>
<keyword evidence="1" id="KW-1133">Transmembrane helix</keyword>
<keyword evidence="1" id="KW-0472">Membrane</keyword>
<protein>
    <recommendedName>
        <fullName evidence="4">YcxB-like protein domain-containing protein</fullName>
    </recommendedName>
</protein>
<evidence type="ECO:0000313" key="2">
    <source>
        <dbReference type="EMBL" id="MDZ5710648.1"/>
    </source>
</evidence>
<sequence>MKEISINYFNTKKGCIQLMKHLPYNRFIFYFGCALFLMIGIFEFQKSAEVARRVADGNASEELILLVISVLIEGVRFLLSVAVIYFLGRLINRIKGNHLYNKHISSSTYPIHYREGDPFISIGEKRRRFPLDDKLTIVATQDYYLFYSGKPWKLDTFLINRDQESDPVYRSKLDKLIQLVIEQEGVNFKKRK</sequence>
<feature type="transmembrane region" description="Helical" evidence="1">
    <location>
        <begin position="27"/>
        <end position="44"/>
    </location>
</feature>
<keyword evidence="3" id="KW-1185">Reference proteome</keyword>
<feature type="transmembrane region" description="Helical" evidence="1">
    <location>
        <begin position="64"/>
        <end position="87"/>
    </location>
</feature>
<keyword evidence="1" id="KW-0812">Transmembrane</keyword>
<gene>
    <name evidence="2" type="ORF">UFB30_00380</name>
</gene>
<comment type="caution">
    <text evidence="2">The sequence shown here is derived from an EMBL/GenBank/DDBJ whole genome shotgun (WGS) entry which is preliminary data.</text>
</comment>
<dbReference type="Proteomes" id="UP001292084">
    <property type="component" value="Unassembled WGS sequence"/>
</dbReference>
<dbReference type="EMBL" id="JAXQNN010000001">
    <property type="protein sequence ID" value="MDZ5710648.1"/>
    <property type="molecule type" value="Genomic_DNA"/>
</dbReference>
<evidence type="ECO:0000313" key="3">
    <source>
        <dbReference type="Proteomes" id="UP001292084"/>
    </source>
</evidence>